<feature type="transmembrane region" description="Helical" evidence="2">
    <location>
        <begin position="355"/>
        <end position="374"/>
    </location>
</feature>
<protein>
    <recommendedName>
        <fullName evidence="5">Transmembrane protein</fullName>
    </recommendedName>
</protein>
<feature type="transmembrane region" description="Helical" evidence="2">
    <location>
        <begin position="425"/>
        <end position="445"/>
    </location>
</feature>
<reference evidence="3" key="1">
    <citation type="journal article" date="2021" name="Sci. Rep.">
        <title>Diploid genomic architecture of Nitzschia inconspicua, an elite biomass production diatom.</title>
        <authorList>
            <person name="Oliver A."/>
            <person name="Podell S."/>
            <person name="Pinowska A."/>
            <person name="Traller J.C."/>
            <person name="Smith S.R."/>
            <person name="McClure R."/>
            <person name="Beliaev A."/>
            <person name="Bohutskyi P."/>
            <person name="Hill E.A."/>
            <person name="Rabines A."/>
            <person name="Zheng H."/>
            <person name="Allen L.Z."/>
            <person name="Kuo A."/>
            <person name="Grigoriev I.V."/>
            <person name="Allen A.E."/>
            <person name="Hazlebeck D."/>
            <person name="Allen E.E."/>
        </authorList>
    </citation>
    <scope>NUCLEOTIDE SEQUENCE</scope>
    <source>
        <strain evidence="3">Hildebrandi</strain>
    </source>
</reference>
<dbReference type="EMBL" id="JAGRRH010000009">
    <property type="protein sequence ID" value="KAG7364447.1"/>
    <property type="molecule type" value="Genomic_DNA"/>
</dbReference>
<dbReference type="PANTHER" id="PTHR33538:SF2">
    <property type="entry name" value="PROTEIN GAMETE EXPRESSED 1"/>
    <property type="match status" value="1"/>
</dbReference>
<dbReference type="Proteomes" id="UP000693970">
    <property type="component" value="Unassembled WGS sequence"/>
</dbReference>
<sequence>MVSSCSQDGDDTAPRTPSNLRYYRMVGALAFAFVVFFLPSAVEATASYFPEDDPEWLALRESSPGTTNLALLPASPDCWIDAIQALKVHTGSVLEEAFHATSADGQSHPLTSVTCSWLSAVDQKVLALELSKCHMRDLERPLFHFSSYEDQEACTKSLKDYSKEQEEANNCSYPPCNQTLRSRNIATKCLAHLTDSGVNSYTHFFSYVNQLCTRLLSEYVLGQYYETSFQLARSSKIAEEKIQSLIEQQDLLFHRWTEREEHVLGMYEQLESHVEKQTIGLESKIGHLRMKLDDEHRHWEEEYARFQESLVKELGRYQREFAFFSGIVHKVQEFIACWTNIVESLWKSAQIGQSVFRGVYLTIGGSFSCLILTWPSPLRWMRATMMVFLVAELMVEIGALVMILYDRELDTFWQDAFLVQCESVRSYLFHGVYGYFLSGLVRSAFCGLKKHRENRGVEQKREKKQDHAINRQCTDRASESAESNIERPFAQQLDRNWSLQQNMGQRAHNLYRQPVGMSAFQPPVLHLETARASSNDESAAGTEMTQETQDQRTAAVYSKMVSVSAVGLHPQVFYATFPMAHSATNTFCSLTTGAVPQHRSTAFIGTNVGASGQVSPGNDQTLTPTVKNPEMYHSNTVRKTTDCGNKTFKGSEANPAKRLYSNLLVEGENEEDRAIKRSKGKEKEFEEGEGERCFMGTGEAKRMLDNSEGLEDHMAQ</sequence>
<evidence type="ECO:0000313" key="4">
    <source>
        <dbReference type="Proteomes" id="UP000693970"/>
    </source>
</evidence>
<reference evidence="3" key="2">
    <citation type="submission" date="2021-04" db="EMBL/GenBank/DDBJ databases">
        <authorList>
            <person name="Podell S."/>
        </authorList>
    </citation>
    <scope>NUCLEOTIDE SEQUENCE</scope>
    <source>
        <strain evidence="3">Hildebrandi</strain>
    </source>
</reference>
<evidence type="ECO:0000256" key="1">
    <source>
        <dbReference type="SAM" id="MobiDB-lite"/>
    </source>
</evidence>
<organism evidence="3 4">
    <name type="scientific">Nitzschia inconspicua</name>
    <dbReference type="NCBI Taxonomy" id="303405"/>
    <lineage>
        <taxon>Eukaryota</taxon>
        <taxon>Sar</taxon>
        <taxon>Stramenopiles</taxon>
        <taxon>Ochrophyta</taxon>
        <taxon>Bacillariophyta</taxon>
        <taxon>Bacillariophyceae</taxon>
        <taxon>Bacillariophycidae</taxon>
        <taxon>Bacillariales</taxon>
        <taxon>Bacillariaceae</taxon>
        <taxon>Nitzschia</taxon>
    </lineage>
</organism>
<dbReference type="InterPro" id="IPR040346">
    <property type="entry name" value="GEX1/Brambleberry"/>
</dbReference>
<dbReference type="PANTHER" id="PTHR33538">
    <property type="entry name" value="PROTEIN GAMETE EXPRESSED 1"/>
    <property type="match status" value="1"/>
</dbReference>
<keyword evidence="2" id="KW-1133">Transmembrane helix</keyword>
<evidence type="ECO:0000313" key="3">
    <source>
        <dbReference type="EMBL" id="KAG7364447.1"/>
    </source>
</evidence>
<evidence type="ECO:0008006" key="5">
    <source>
        <dbReference type="Google" id="ProtNLM"/>
    </source>
</evidence>
<dbReference type="OrthoDB" id="55053at2759"/>
<feature type="compositionally biased region" description="Basic and acidic residues" evidence="1">
    <location>
        <begin position="456"/>
        <end position="479"/>
    </location>
</feature>
<comment type="caution">
    <text evidence="3">The sequence shown here is derived from an EMBL/GenBank/DDBJ whole genome shotgun (WGS) entry which is preliminary data.</text>
</comment>
<accession>A0A9K3LLQ9</accession>
<keyword evidence="4" id="KW-1185">Reference proteome</keyword>
<feature type="region of interest" description="Disordered" evidence="1">
    <location>
        <begin position="456"/>
        <end position="481"/>
    </location>
</feature>
<evidence type="ECO:0000256" key="2">
    <source>
        <dbReference type="SAM" id="Phobius"/>
    </source>
</evidence>
<dbReference type="AlphaFoldDB" id="A0A9K3LLQ9"/>
<name>A0A9K3LLQ9_9STRA</name>
<feature type="transmembrane region" description="Helical" evidence="2">
    <location>
        <begin position="22"/>
        <end position="42"/>
    </location>
</feature>
<keyword evidence="2" id="KW-0472">Membrane</keyword>
<feature type="transmembrane region" description="Helical" evidence="2">
    <location>
        <begin position="386"/>
        <end position="405"/>
    </location>
</feature>
<feature type="compositionally biased region" description="Basic and acidic residues" evidence="1">
    <location>
        <begin position="699"/>
        <end position="716"/>
    </location>
</feature>
<gene>
    <name evidence="3" type="ORF">IV203_037649</name>
</gene>
<proteinExistence type="predicted"/>
<feature type="region of interest" description="Disordered" evidence="1">
    <location>
        <begin position="670"/>
        <end position="716"/>
    </location>
</feature>
<keyword evidence="2" id="KW-0812">Transmembrane</keyword>